<dbReference type="InterPro" id="IPR045166">
    <property type="entry name" value="Spp2-like"/>
</dbReference>
<dbReference type="AlphaFoldDB" id="A0ABD0SMZ0"/>
<dbReference type="InterPro" id="IPR008991">
    <property type="entry name" value="Translation_prot_SH3-like_sf"/>
</dbReference>
<dbReference type="Proteomes" id="UP001549921">
    <property type="component" value="Unassembled WGS sequence"/>
</dbReference>
<evidence type="ECO:0000313" key="5">
    <source>
        <dbReference type="EMBL" id="KAL0821203.1"/>
    </source>
</evidence>
<evidence type="ECO:0000313" key="6">
    <source>
        <dbReference type="Proteomes" id="UP001549921"/>
    </source>
</evidence>
<reference evidence="5 6" key="1">
    <citation type="submission" date="2024-06" db="EMBL/GenBank/DDBJ databases">
        <title>A chromosome-level genome assembly of beet webworm, Loxostege sticticalis.</title>
        <authorList>
            <person name="Zhang Y."/>
        </authorList>
    </citation>
    <scope>NUCLEOTIDE SEQUENCE [LARGE SCALE GENOMIC DNA]</scope>
    <source>
        <strain evidence="5">AQ028</strain>
        <tissue evidence="5">Male pupae</tissue>
    </source>
</reference>
<feature type="compositionally biased region" description="Basic and acidic residues" evidence="3">
    <location>
        <begin position="334"/>
        <end position="349"/>
    </location>
</feature>
<feature type="compositionally biased region" description="Basic residues" evidence="3">
    <location>
        <begin position="413"/>
        <end position="435"/>
    </location>
</feature>
<feature type="compositionally biased region" description="Polar residues" evidence="3">
    <location>
        <begin position="319"/>
        <end position="329"/>
    </location>
</feature>
<dbReference type="InterPro" id="IPR041993">
    <property type="entry name" value="GPKOW_KOW1"/>
</dbReference>
<dbReference type="PANTHER" id="PTHR15818:SF2">
    <property type="entry name" value="G-PATCH DOMAIN AND KOW MOTIFS-CONTAINING PROTEIN"/>
    <property type="match status" value="1"/>
</dbReference>
<dbReference type="CDD" id="cd13152">
    <property type="entry name" value="KOW_GPKOW_A"/>
    <property type="match status" value="1"/>
</dbReference>
<sequence length="435" mass="49671">MEGKKISFGFMKTKKVEKPVIEEKKEFIECMEEKSIKVVGGEEVKEAAPLVIPMKPNTLVTAERLKQIADEVENALNEPDAPDKPKSPVQQIKTENESLDQMAVRELLEDAKKEVKVEESELTVPIPKKPVVEVQKESTLEDYEDVPIQEFGMAMLRGMGWTPSKEQSKYKPPQLRPKGLGLGADKVVTVKQKKKVSVNEKGEELTIVKNSFVKITAGKYSGYYGKVVSLDEDNGRVMVDIIMKKETVSLSEFMMQPVTKTEFDKESKVINADSFHEYKKSEKISQKPSKYESPKDEASSSRQSQDSSSKDHRADKNKSNNSSRPGDSNSSGVQRDRQRRDSSSSDEKSYRRKKSKKRYSSNDSLSSLSESDKKSKHKSSRRRYSSSSDSDSDSPKREKRKRTPVKKRDIDKKRKGKKKKRDRDRSPHHYKKHRK</sequence>
<dbReference type="PANTHER" id="PTHR15818">
    <property type="entry name" value="G PATCH AND KOW-CONTAINING"/>
    <property type="match status" value="1"/>
</dbReference>
<dbReference type="Pfam" id="PF00467">
    <property type="entry name" value="KOW"/>
    <property type="match status" value="1"/>
</dbReference>
<dbReference type="InterPro" id="IPR014722">
    <property type="entry name" value="Rib_uL2_dom2"/>
</dbReference>
<feature type="domain" description="KOW" evidence="4">
    <location>
        <begin position="206"/>
        <end position="233"/>
    </location>
</feature>
<dbReference type="SUPFAM" id="SSF50104">
    <property type="entry name" value="Translation proteins SH3-like domain"/>
    <property type="match status" value="1"/>
</dbReference>
<evidence type="ECO:0000256" key="2">
    <source>
        <dbReference type="ARBA" id="ARBA00023242"/>
    </source>
</evidence>
<dbReference type="EMBL" id="JBEDNZ010000018">
    <property type="protein sequence ID" value="KAL0821203.1"/>
    <property type="molecule type" value="Genomic_DNA"/>
</dbReference>
<proteinExistence type="predicted"/>
<comment type="subcellular location">
    <subcellularLocation>
        <location evidence="1">Nucleus</location>
    </subcellularLocation>
</comment>
<evidence type="ECO:0000256" key="1">
    <source>
        <dbReference type="ARBA" id="ARBA00004123"/>
    </source>
</evidence>
<gene>
    <name evidence="5" type="ORF">ABMA28_005812</name>
</gene>
<dbReference type="SMART" id="SM00739">
    <property type="entry name" value="KOW"/>
    <property type="match status" value="1"/>
</dbReference>
<evidence type="ECO:0000256" key="3">
    <source>
        <dbReference type="SAM" id="MobiDB-lite"/>
    </source>
</evidence>
<feature type="compositionally biased region" description="Basic residues" evidence="3">
    <location>
        <begin position="374"/>
        <end position="384"/>
    </location>
</feature>
<feature type="compositionally biased region" description="Basic and acidic residues" evidence="3">
    <location>
        <begin position="308"/>
        <end position="318"/>
    </location>
</feature>
<name>A0ABD0SMZ0_LOXSC</name>
<evidence type="ECO:0000259" key="4">
    <source>
        <dbReference type="SMART" id="SM00739"/>
    </source>
</evidence>
<dbReference type="Gene3D" id="2.30.30.30">
    <property type="match status" value="1"/>
</dbReference>
<dbReference type="InterPro" id="IPR026822">
    <property type="entry name" value="Spp2/MOS2_G-patch"/>
</dbReference>
<feature type="compositionally biased region" description="Basic and acidic residues" evidence="3">
    <location>
        <begin position="261"/>
        <end position="299"/>
    </location>
</feature>
<dbReference type="Pfam" id="PF12656">
    <property type="entry name" value="G-patch_2"/>
    <property type="match status" value="1"/>
</dbReference>
<accession>A0ABD0SMZ0</accession>
<protein>
    <recommendedName>
        <fullName evidence="4">KOW domain-containing protein</fullName>
    </recommendedName>
</protein>
<organism evidence="5 6">
    <name type="scientific">Loxostege sticticalis</name>
    <name type="common">Beet webworm moth</name>
    <dbReference type="NCBI Taxonomy" id="481309"/>
    <lineage>
        <taxon>Eukaryota</taxon>
        <taxon>Metazoa</taxon>
        <taxon>Ecdysozoa</taxon>
        <taxon>Arthropoda</taxon>
        <taxon>Hexapoda</taxon>
        <taxon>Insecta</taxon>
        <taxon>Pterygota</taxon>
        <taxon>Neoptera</taxon>
        <taxon>Endopterygota</taxon>
        <taxon>Lepidoptera</taxon>
        <taxon>Glossata</taxon>
        <taxon>Ditrysia</taxon>
        <taxon>Pyraloidea</taxon>
        <taxon>Crambidae</taxon>
        <taxon>Pyraustinae</taxon>
        <taxon>Loxostege</taxon>
    </lineage>
</organism>
<feature type="region of interest" description="Disordered" evidence="3">
    <location>
        <begin position="261"/>
        <end position="435"/>
    </location>
</feature>
<dbReference type="GO" id="GO:0005634">
    <property type="term" value="C:nucleus"/>
    <property type="evidence" value="ECO:0007669"/>
    <property type="project" value="UniProtKB-SubCell"/>
</dbReference>
<dbReference type="InterPro" id="IPR005824">
    <property type="entry name" value="KOW"/>
</dbReference>
<comment type="caution">
    <text evidence="5">The sequence shown here is derived from an EMBL/GenBank/DDBJ whole genome shotgun (WGS) entry which is preliminary data.</text>
</comment>
<keyword evidence="2" id="KW-0539">Nucleus</keyword>
<feature type="compositionally biased region" description="Basic residues" evidence="3">
    <location>
        <begin position="350"/>
        <end position="359"/>
    </location>
</feature>